<evidence type="ECO:0000256" key="1">
    <source>
        <dbReference type="SAM" id="MobiDB-lite"/>
    </source>
</evidence>
<dbReference type="GeneID" id="19170197"/>
<feature type="region of interest" description="Disordered" evidence="1">
    <location>
        <begin position="53"/>
        <end position="81"/>
    </location>
</feature>
<dbReference type="HOGENOM" id="CLU_1170519_0_0_1"/>
<dbReference type="AlphaFoldDB" id="W9YJ01"/>
<sequence length="237" mass="25811">MADNQESYTGKGKGKAVDQDLDIDLGSLSFPSEVETTSAIFPAAFSVPTQPLATKPIFPREPTATTTGTTTGTSTAHPVPPIRPLSPVHPAPMPPIRPLSPVHPAPIPTIRPLNPASQPWNPPSQAWNSYPPTGIYQAGQNPYHAGMVPHGRLDKGKGKEREVFPPYSYIEYPSPFQSFEEVQVRRSQSGGVLGYTFDYGEQQVFSADKMWVETRQQGTVFLVNTGWPVFIKLGRGG</sequence>
<organism evidence="2 3">
    <name type="scientific">Capronia epimyces CBS 606.96</name>
    <dbReference type="NCBI Taxonomy" id="1182542"/>
    <lineage>
        <taxon>Eukaryota</taxon>
        <taxon>Fungi</taxon>
        <taxon>Dikarya</taxon>
        <taxon>Ascomycota</taxon>
        <taxon>Pezizomycotina</taxon>
        <taxon>Eurotiomycetes</taxon>
        <taxon>Chaetothyriomycetidae</taxon>
        <taxon>Chaetothyriales</taxon>
        <taxon>Herpotrichiellaceae</taxon>
        <taxon>Capronia</taxon>
    </lineage>
</organism>
<reference evidence="2 3" key="1">
    <citation type="submission" date="2013-03" db="EMBL/GenBank/DDBJ databases">
        <title>The Genome Sequence of Capronia epimyces CBS 606.96.</title>
        <authorList>
            <consortium name="The Broad Institute Genomics Platform"/>
            <person name="Cuomo C."/>
            <person name="de Hoog S."/>
            <person name="Gorbushina A."/>
            <person name="Walker B."/>
            <person name="Young S.K."/>
            <person name="Zeng Q."/>
            <person name="Gargeya S."/>
            <person name="Fitzgerald M."/>
            <person name="Haas B."/>
            <person name="Abouelleil A."/>
            <person name="Allen A.W."/>
            <person name="Alvarado L."/>
            <person name="Arachchi H.M."/>
            <person name="Berlin A.M."/>
            <person name="Chapman S.B."/>
            <person name="Gainer-Dewar J."/>
            <person name="Goldberg J."/>
            <person name="Griggs A."/>
            <person name="Gujja S."/>
            <person name="Hansen M."/>
            <person name="Howarth C."/>
            <person name="Imamovic A."/>
            <person name="Ireland A."/>
            <person name="Larimer J."/>
            <person name="McCowan C."/>
            <person name="Murphy C."/>
            <person name="Pearson M."/>
            <person name="Poon T.W."/>
            <person name="Priest M."/>
            <person name="Roberts A."/>
            <person name="Saif S."/>
            <person name="Shea T."/>
            <person name="Sisk P."/>
            <person name="Sykes S."/>
            <person name="Wortman J."/>
            <person name="Nusbaum C."/>
            <person name="Birren B."/>
        </authorList>
    </citation>
    <scope>NUCLEOTIDE SEQUENCE [LARGE SCALE GENOMIC DNA]</scope>
    <source>
        <strain evidence="2 3">CBS 606.96</strain>
    </source>
</reference>
<feature type="region of interest" description="Disordered" evidence="1">
    <location>
        <begin position="1"/>
        <end position="20"/>
    </location>
</feature>
<keyword evidence="3" id="KW-1185">Reference proteome</keyword>
<proteinExistence type="predicted"/>
<accession>W9YJ01</accession>
<evidence type="ECO:0000313" key="3">
    <source>
        <dbReference type="Proteomes" id="UP000019478"/>
    </source>
</evidence>
<gene>
    <name evidence="2" type="ORF">A1O3_06087</name>
</gene>
<protein>
    <submittedName>
        <fullName evidence="2">Uncharacterized protein</fullName>
    </submittedName>
</protein>
<dbReference type="RefSeq" id="XP_007734397.1">
    <property type="nucleotide sequence ID" value="XM_007736207.1"/>
</dbReference>
<dbReference type="Proteomes" id="UP000019478">
    <property type="component" value="Unassembled WGS sequence"/>
</dbReference>
<evidence type="ECO:0000313" key="2">
    <source>
        <dbReference type="EMBL" id="EXJ82274.1"/>
    </source>
</evidence>
<dbReference type="EMBL" id="AMGY01000005">
    <property type="protein sequence ID" value="EXJ82274.1"/>
    <property type="molecule type" value="Genomic_DNA"/>
</dbReference>
<comment type="caution">
    <text evidence="2">The sequence shown here is derived from an EMBL/GenBank/DDBJ whole genome shotgun (WGS) entry which is preliminary data.</text>
</comment>
<name>W9YJ01_9EURO</name>
<feature type="compositionally biased region" description="Low complexity" evidence="1">
    <location>
        <begin position="63"/>
        <end position="76"/>
    </location>
</feature>